<proteinExistence type="inferred from homology"/>
<feature type="domain" description="Major facilitator superfamily (MFS) profile" evidence="9">
    <location>
        <begin position="13"/>
        <end position="454"/>
    </location>
</feature>
<dbReference type="InterPro" id="IPR003663">
    <property type="entry name" value="Sugar/inositol_transpt"/>
</dbReference>
<dbReference type="InterPro" id="IPR036259">
    <property type="entry name" value="MFS_trans_sf"/>
</dbReference>
<feature type="transmembrane region" description="Helical" evidence="8">
    <location>
        <begin position="432"/>
        <end position="451"/>
    </location>
</feature>
<evidence type="ECO:0000256" key="7">
    <source>
        <dbReference type="RuleBase" id="RU003346"/>
    </source>
</evidence>
<evidence type="ECO:0000313" key="10">
    <source>
        <dbReference type="EMBL" id="CAG9996134.1"/>
    </source>
</evidence>
<name>A0A9N9UMH9_9HYPO</name>
<keyword evidence="3 7" id="KW-0813">Transport</keyword>
<dbReference type="NCBIfam" id="TIGR00879">
    <property type="entry name" value="SP"/>
    <property type="match status" value="1"/>
</dbReference>
<sequence>MKDSQSSAYNTLVVLFVAIGSITYGYCSSIIGTTLGQPSFVEYFALQPSDRTDALVGAINGLFQAGGVFGTLSTTLLADRLGRRKTILAGAMAAVLGSALQTGSVHIAMFMVARLITGFGIGNLVIIVPLWQSEVAPPASRGFLVGMHGVFILCGYSLASWMGVAFSFVKAAGAQWRIPLAIQILPPAILLLGVMTMPESPRWLIQNGMTDRAMQILSKLHETSDGGGQAGYAQREYDQIQQRLEQDKLLPRSWAAIFKIRSYRMRAIVGFLTMFCGQCTATQIINNYGPSLYASMGFDSTRQLLITAGWISVGILSNFASALLLDRVGRVKLMVIGFAGCAIALGLEGVMLALYQGTSNQAGIGAAVFFLFLHIVFYGGCIDATTYVYVTEIWPMHIRSKGSALATTGLFLSSLILQTVSPTAFARIGWRYYMVFTSVCVVSMVGIWLYFPEV</sequence>
<reference evidence="11" key="1">
    <citation type="submission" date="2019-06" db="EMBL/GenBank/DDBJ databases">
        <authorList>
            <person name="Broberg M."/>
        </authorList>
    </citation>
    <scope>NUCLEOTIDE SEQUENCE [LARGE SCALE GENOMIC DNA]</scope>
</reference>
<reference evidence="10 11" key="2">
    <citation type="submission" date="2021-10" db="EMBL/GenBank/DDBJ databases">
        <authorList>
            <person name="Piombo E."/>
        </authorList>
    </citation>
    <scope>NUCLEOTIDE SEQUENCE [LARGE SCALE GENOMIC DNA]</scope>
</reference>
<feature type="transmembrane region" description="Helical" evidence="8">
    <location>
        <begin position="55"/>
        <end position="78"/>
    </location>
</feature>
<evidence type="ECO:0000313" key="11">
    <source>
        <dbReference type="Proteomes" id="UP000754883"/>
    </source>
</evidence>
<dbReference type="PROSITE" id="PS50850">
    <property type="entry name" value="MFS"/>
    <property type="match status" value="1"/>
</dbReference>
<dbReference type="PANTHER" id="PTHR48022">
    <property type="entry name" value="PLASTIDIC GLUCOSE TRANSPORTER 4"/>
    <property type="match status" value="1"/>
</dbReference>
<evidence type="ECO:0000256" key="6">
    <source>
        <dbReference type="ARBA" id="ARBA00023136"/>
    </source>
</evidence>
<feature type="transmembrane region" description="Helical" evidence="8">
    <location>
        <begin position="107"/>
        <end position="131"/>
    </location>
</feature>
<comment type="caution">
    <text evidence="10">The sequence shown here is derived from an EMBL/GenBank/DDBJ whole genome shotgun (WGS) entry which is preliminary data.</text>
</comment>
<keyword evidence="4 8" id="KW-0812">Transmembrane</keyword>
<keyword evidence="11" id="KW-1185">Reference proteome</keyword>
<comment type="subcellular location">
    <subcellularLocation>
        <location evidence="1">Membrane</location>
        <topology evidence="1">Multi-pass membrane protein</topology>
    </subcellularLocation>
</comment>
<dbReference type="OrthoDB" id="6612291at2759"/>
<feature type="transmembrane region" description="Helical" evidence="8">
    <location>
        <begin position="305"/>
        <end position="326"/>
    </location>
</feature>
<dbReference type="InterPro" id="IPR020846">
    <property type="entry name" value="MFS_dom"/>
</dbReference>
<evidence type="ECO:0000256" key="5">
    <source>
        <dbReference type="ARBA" id="ARBA00022989"/>
    </source>
</evidence>
<dbReference type="PANTHER" id="PTHR48022:SF11">
    <property type="entry name" value="MONOSACCHARIDE TRANSPORTER (HXT8), PUTATIVE (AFU_ORTHOLOGUE AFUA_2G08120)-RELATED"/>
    <property type="match status" value="1"/>
</dbReference>
<evidence type="ECO:0000259" key="9">
    <source>
        <dbReference type="PROSITE" id="PS50850"/>
    </source>
</evidence>
<dbReference type="AlphaFoldDB" id="A0A9N9UMH9"/>
<evidence type="ECO:0000256" key="3">
    <source>
        <dbReference type="ARBA" id="ARBA00022448"/>
    </source>
</evidence>
<keyword evidence="5 8" id="KW-1133">Transmembrane helix</keyword>
<evidence type="ECO:0000256" key="2">
    <source>
        <dbReference type="ARBA" id="ARBA00010992"/>
    </source>
</evidence>
<evidence type="ECO:0000256" key="8">
    <source>
        <dbReference type="SAM" id="Phobius"/>
    </source>
</evidence>
<feature type="transmembrane region" description="Helical" evidence="8">
    <location>
        <begin position="333"/>
        <end position="355"/>
    </location>
</feature>
<dbReference type="InterPro" id="IPR050360">
    <property type="entry name" value="MFS_Sugar_Transporters"/>
</dbReference>
<dbReference type="PRINTS" id="PR00171">
    <property type="entry name" value="SUGRTRNSPORT"/>
</dbReference>
<dbReference type="SUPFAM" id="SSF103473">
    <property type="entry name" value="MFS general substrate transporter"/>
    <property type="match status" value="1"/>
</dbReference>
<feature type="transmembrane region" description="Helical" evidence="8">
    <location>
        <begin position="12"/>
        <end position="35"/>
    </location>
</feature>
<gene>
    <name evidence="10" type="ORF">CBYS24578_00014377</name>
</gene>
<dbReference type="EMBL" id="CABFNO020001538">
    <property type="protein sequence ID" value="CAG9996134.1"/>
    <property type="molecule type" value="Genomic_DNA"/>
</dbReference>
<evidence type="ECO:0000256" key="1">
    <source>
        <dbReference type="ARBA" id="ARBA00004141"/>
    </source>
</evidence>
<dbReference type="Proteomes" id="UP000754883">
    <property type="component" value="Unassembled WGS sequence"/>
</dbReference>
<dbReference type="GO" id="GO:0005351">
    <property type="term" value="F:carbohydrate:proton symporter activity"/>
    <property type="evidence" value="ECO:0007669"/>
    <property type="project" value="TreeGrafter"/>
</dbReference>
<keyword evidence="6 8" id="KW-0472">Membrane</keyword>
<dbReference type="InterPro" id="IPR005828">
    <property type="entry name" value="MFS_sugar_transport-like"/>
</dbReference>
<feature type="transmembrane region" description="Helical" evidence="8">
    <location>
        <begin position="402"/>
        <end position="420"/>
    </location>
</feature>
<dbReference type="GO" id="GO:0016020">
    <property type="term" value="C:membrane"/>
    <property type="evidence" value="ECO:0007669"/>
    <property type="project" value="UniProtKB-SubCell"/>
</dbReference>
<dbReference type="Gene3D" id="1.20.1250.20">
    <property type="entry name" value="MFS general substrate transporter like domains"/>
    <property type="match status" value="1"/>
</dbReference>
<protein>
    <recommendedName>
        <fullName evidence="9">Major facilitator superfamily (MFS) profile domain-containing protein</fullName>
    </recommendedName>
</protein>
<dbReference type="Pfam" id="PF00083">
    <property type="entry name" value="Sugar_tr"/>
    <property type="match status" value="1"/>
</dbReference>
<feature type="transmembrane region" description="Helical" evidence="8">
    <location>
        <begin position="143"/>
        <end position="164"/>
    </location>
</feature>
<accession>A0A9N9UMH9</accession>
<evidence type="ECO:0000256" key="4">
    <source>
        <dbReference type="ARBA" id="ARBA00022692"/>
    </source>
</evidence>
<comment type="similarity">
    <text evidence="2 7">Belongs to the major facilitator superfamily. Sugar transporter (TC 2.A.1.1) family.</text>
</comment>
<feature type="transmembrane region" description="Helical" evidence="8">
    <location>
        <begin position="267"/>
        <end position="285"/>
    </location>
</feature>
<organism evidence="10 11">
    <name type="scientific">Clonostachys byssicola</name>
    <dbReference type="NCBI Taxonomy" id="160290"/>
    <lineage>
        <taxon>Eukaryota</taxon>
        <taxon>Fungi</taxon>
        <taxon>Dikarya</taxon>
        <taxon>Ascomycota</taxon>
        <taxon>Pezizomycotina</taxon>
        <taxon>Sordariomycetes</taxon>
        <taxon>Hypocreomycetidae</taxon>
        <taxon>Hypocreales</taxon>
        <taxon>Bionectriaceae</taxon>
        <taxon>Clonostachys</taxon>
    </lineage>
</organism>
<feature type="transmembrane region" description="Helical" evidence="8">
    <location>
        <begin position="367"/>
        <end position="390"/>
    </location>
</feature>